<dbReference type="RefSeq" id="WP_379860374.1">
    <property type="nucleotide sequence ID" value="NZ_JBHMFC010000016.1"/>
</dbReference>
<reference evidence="3 4" key="1">
    <citation type="submission" date="2024-09" db="EMBL/GenBank/DDBJ databases">
        <authorList>
            <person name="Sun Q."/>
            <person name="Mori K."/>
        </authorList>
    </citation>
    <scope>NUCLEOTIDE SEQUENCE [LARGE SCALE GENOMIC DNA]</scope>
    <source>
        <strain evidence="3 4">CECT 8622</strain>
    </source>
</reference>
<organism evidence="3 4">
    <name type="scientific">Mariniflexile ostreae</name>
    <dbReference type="NCBI Taxonomy" id="1520892"/>
    <lineage>
        <taxon>Bacteria</taxon>
        <taxon>Pseudomonadati</taxon>
        <taxon>Bacteroidota</taxon>
        <taxon>Flavobacteriia</taxon>
        <taxon>Flavobacteriales</taxon>
        <taxon>Flavobacteriaceae</taxon>
        <taxon>Mariniflexile</taxon>
    </lineage>
</organism>
<dbReference type="PROSITE" id="PS51257">
    <property type="entry name" value="PROKAR_LIPOPROTEIN"/>
    <property type="match status" value="1"/>
</dbReference>
<dbReference type="PROSITE" id="PS50213">
    <property type="entry name" value="FAS1"/>
    <property type="match status" value="2"/>
</dbReference>
<dbReference type="Proteomes" id="UP001589585">
    <property type="component" value="Unassembled WGS sequence"/>
</dbReference>
<proteinExistence type="predicted"/>
<keyword evidence="1" id="KW-0472">Membrane</keyword>
<sequence length="557" mass="62315">MKTNKFIAWIGGIVFMMLSIMGCNDSLDGTTFFTSDDMTIIQTLESNPEVFSSYVEILQKTELYNAFKSYGNYTSFTPTNAAVKAYIKEKFNVESVSEITSPEDIEFLKVVVKFHTIPSGRGTSGFVEGRLADTTFTGDYLTTSFLKGGGIANVEINREVGLEVYDIKATNGIIHTIDGVLDPYVDPVPVVMDKAGEHTIFVDALKQTGYYDTFSVIFNEFGAKSNVTILAESDAVYAENGIHSFQDLANKYSPGDTDYTNPENELNRFVAYHATQNFLYSRNFPTDGFVNTVLPRNAWKAFKTDKELKINESETGVNDTWTSLIAAQSNYPAKNGVYHTVNKEMPIFTPKAKHIIFDLVTDQPEYQSGLVKSGTNYPSTTYENIRWFPEGNKRFWRRGKEQNFRNSVFDVGGYSWIEFDTPVLPKGKYEMLVLGNGGNNARAILQVYWDGEPIGSVYDMTKKGTSIGWPDEAVMESNGWRHGYKCITDNTGANQYDNSNKIRFIVTKELLCSEQKRHTVRFQAIKAGGSPLDFIEFIPVVDNAPADPSECPPGADN</sequence>
<comment type="caution">
    <text evidence="3">The sequence shown here is derived from an EMBL/GenBank/DDBJ whole genome shotgun (WGS) entry which is preliminary data.</text>
</comment>
<accession>A0ABV5F9V5</accession>
<evidence type="ECO:0000313" key="3">
    <source>
        <dbReference type="EMBL" id="MFB9056174.1"/>
    </source>
</evidence>
<keyword evidence="1" id="KW-1133">Transmembrane helix</keyword>
<keyword evidence="4" id="KW-1185">Reference proteome</keyword>
<dbReference type="PANTHER" id="PTHR10900">
    <property type="entry name" value="PERIOSTIN-RELATED"/>
    <property type="match status" value="1"/>
</dbReference>
<dbReference type="InterPro" id="IPR050904">
    <property type="entry name" value="Adhesion/Biosynth-related"/>
</dbReference>
<protein>
    <submittedName>
        <fullName evidence="3">Fasciclin domain-containing protein</fullName>
    </submittedName>
</protein>
<evidence type="ECO:0000313" key="4">
    <source>
        <dbReference type="Proteomes" id="UP001589585"/>
    </source>
</evidence>
<gene>
    <name evidence="3" type="ORF">ACFFU9_05395</name>
</gene>
<feature type="domain" description="FAS1" evidence="2">
    <location>
        <begin position="185"/>
        <end position="345"/>
    </location>
</feature>
<dbReference type="EMBL" id="JBHMFC010000016">
    <property type="protein sequence ID" value="MFB9056174.1"/>
    <property type="molecule type" value="Genomic_DNA"/>
</dbReference>
<dbReference type="Pfam" id="PF02469">
    <property type="entry name" value="Fasciclin"/>
    <property type="match status" value="2"/>
</dbReference>
<evidence type="ECO:0000259" key="2">
    <source>
        <dbReference type="PROSITE" id="PS50213"/>
    </source>
</evidence>
<feature type="transmembrane region" description="Helical" evidence="1">
    <location>
        <begin position="6"/>
        <end position="23"/>
    </location>
</feature>
<dbReference type="SUPFAM" id="SSF82153">
    <property type="entry name" value="FAS1 domain"/>
    <property type="match status" value="2"/>
</dbReference>
<dbReference type="PANTHER" id="PTHR10900:SF77">
    <property type="entry name" value="FI19380P1"/>
    <property type="match status" value="1"/>
</dbReference>
<name>A0ABV5F9V5_9FLAO</name>
<dbReference type="Gene3D" id="2.30.180.10">
    <property type="entry name" value="FAS1 domain"/>
    <property type="match status" value="2"/>
</dbReference>
<keyword evidence="1" id="KW-0812">Transmembrane</keyword>
<evidence type="ECO:0000256" key="1">
    <source>
        <dbReference type="SAM" id="Phobius"/>
    </source>
</evidence>
<feature type="domain" description="FAS1" evidence="2">
    <location>
        <begin position="38"/>
        <end position="181"/>
    </location>
</feature>
<dbReference type="InterPro" id="IPR036378">
    <property type="entry name" value="FAS1_dom_sf"/>
</dbReference>
<dbReference type="InterPro" id="IPR000782">
    <property type="entry name" value="FAS1_domain"/>
</dbReference>